<organism evidence="1 2">
    <name type="scientific">Alkalihalophilus pseudofirmus</name>
    <name type="common">Bacillus pseudofirmus</name>
    <dbReference type="NCBI Taxonomy" id="79885"/>
    <lineage>
        <taxon>Bacteria</taxon>
        <taxon>Bacillati</taxon>
        <taxon>Bacillota</taxon>
        <taxon>Bacilli</taxon>
        <taxon>Bacillales</taxon>
        <taxon>Bacillaceae</taxon>
        <taxon>Alkalihalophilus</taxon>
    </lineage>
</organism>
<dbReference type="PIRSF" id="PIRSF010372">
    <property type="entry name" value="PaiB"/>
    <property type="match status" value="1"/>
</dbReference>
<dbReference type="RefSeq" id="WP_323466373.1">
    <property type="nucleotide sequence ID" value="NZ_CP144224.1"/>
</dbReference>
<dbReference type="InterPro" id="IPR007396">
    <property type="entry name" value="TR_PAI2-type"/>
</dbReference>
<name>A0AAJ2KXH6_ALKPS</name>
<dbReference type="Pfam" id="PF04299">
    <property type="entry name" value="FMN_bind_2"/>
    <property type="match status" value="1"/>
</dbReference>
<proteinExistence type="predicted"/>
<evidence type="ECO:0000313" key="2">
    <source>
        <dbReference type="Proteomes" id="UP001285636"/>
    </source>
</evidence>
<dbReference type="Proteomes" id="UP001285636">
    <property type="component" value="Unassembled WGS sequence"/>
</dbReference>
<comment type="caution">
    <text evidence="1">The sequence shown here is derived from an EMBL/GenBank/DDBJ whole genome shotgun (WGS) entry which is preliminary data.</text>
</comment>
<dbReference type="EMBL" id="JAWJAY010000001">
    <property type="protein sequence ID" value="MDV2884950.1"/>
    <property type="molecule type" value="Genomic_DNA"/>
</dbReference>
<protein>
    <submittedName>
        <fullName evidence="1">FMN-binding negative transcriptional regulator</fullName>
    </submittedName>
</protein>
<dbReference type="PANTHER" id="PTHR35802">
    <property type="entry name" value="PROTEASE SYNTHASE AND SPORULATION PROTEIN PAI 2"/>
    <property type="match status" value="1"/>
</dbReference>
<dbReference type="AlphaFoldDB" id="A0AAJ2KXH6"/>
<reference evidence="1" key="1">
    <citation type="submission" date="2023-10" db="EMBL/GenBank/DDBJ databases">
        <title>Screening of Alkalihalophilus pseudofirmusBZ-TG-HK211 and Its Alleviation of Salt Stress on Rapeseed Growth.</title>
        <authorList>
            <person name="Zhao B."/>
            <person name="Guo T."/>
        </authorList>
    </citation>
    <scope>NUCLEOTIDE SEQUENCE</scope>
    <source>
        <strain evidence="1">BZ-TG-HK211</strain>
    </source>
</reference>
<gene>
    <name evidence="1" type="ORF">RYX45_07145</name>
</gene>
<dbReference type="Gene3D" id="2.30.110.10">
    <property type="entry name" value="Electron Transport, Fmn-binding Protein, Chain A"/>
    <property type="match status" value="1"/>
</dbReference>
<sequence length="205" mass="23602">MYIPKAFKLNDQAVIEKIINENGFATLFSQRNGRPAATHLPLMLDRESHYLYGHFARPNSQWKDIEGQTVLAVFQGPHSYISPTWYETETAVPTWNYLSVHVYGSVELIDEEKSTLASLRQLIDKYEGPDSTYNLNEVDADYIDGLRKGIQAFRIRITEIEGKAKLSQNHLKERQERVAEQLAKSEHTNDKLIAEWMMAQSKNND</sequence>
<dbReference type="PANTHER" id="PTHR35802:SF1">
    <property type="entry name" value="PROTEASE SYNTHASE AND SPORULATION PROTEIN PAI 2"/>
    <property type="match status" value="1"/>
</dbReference>
<evidence type="ECO:0000313" key="1">
    <source>
        <dbReference type="EMBL" id="MDV2884950.1"/>
    </source>
</evidence>
<dbReference type="SUPFAM" id="SSF50475">
    <property type="entry name" value="FMN-binding split barrel"/>
    <property type="match status" value="1"/>
</dbReference>
<accession>A0AAJ2KXH6</accession>
<dbReference type="InterPro" id="IPR012349">
    <property type="entry name" value="Split_barrel_FMN-bd"/>
</dbReference>